<proteinExistence type="predicted"/>
<evidence type="ECO:0000313" key="2">
    <source>
        <dbReference type="EMBL" id="ADN18018.1"/>
    </source>
</evidence>
<keyword evidence="1" id="KW-0732">Signal</keyword>
<feature type="chain" id="PRO_5003141378" evidence="1">
    <location>
        <begin position="22"/>
        <end position="97"/>
    </location>
</feature>
<evidence type="ECO:0000256" key="1">
    <source>
        <dbReference type="SAM" id="SignalP"/>
    </source>
</evidence>
<dbReference type="Proteomes" id="UP000008206">
    <property type="component" value="Plasmid Cy782201"/>
</dbReference>
<sequence length="97" mass="10939">MKLCIQLIMVLLVLIPKDVLAQQSERNSLSVPKRQEEVPPSNFPLFVLKEVDLQNSSVFTSKEVNEMAKDYLGQAVDLSDLLKIQEKNSLISKLTLP</sequence>
<geneLocation type="plasmid" evidence="2 3">
    <name>Cy782201</name>
</geneLocation>
<dbReference type="HOGENOM" id="CLU_2342084_0_0_3"/>
<keyword evidence="2" id="KW-0614">Plasmid</keyword>
<name>E0UM38_GLOV7</name>
<protein>
    <submittedName>
        <fullName evidence="2">Polypeptide-transport-associated domain protein ShlB-type</fullName>
    </submittedName>
</protein>
<feature type="signal peptide" evidence="1">
    <location>
        <begin position="1"/>
        <end position="21"/>
    </location>
</feature>
<dbReference type="AlphaFoldDB" id="E0UM38"/>
<evidence type="ECO:0000313" key="3">
    <source>
        <dbReference type="Proteomes" id="UP000008206"/>
    </source>
</evidence>
<dbReference type="EMBL" id="CP002199">
    <property type="protein sequence ID" value="ADN18018.1"/>
    <property type="molecule type" value="Genomic_DNA"/>
</dbReference>
<keyword evidence="3" id="KW-1185">Reference proteome</keyword>
<gene>
    <name evidence="2" type="ordered locus">Cyan7822_6197</name>
</gene>
<accession>E0UM38</accession>
<reference evidence="3" key="1">
    <citation type="journal article" date="2011" name="MBio">
        <title>Novel metabolic attributes of the genus Cyanothece, comprising a group of unicellular nitrogen-fixing Cyanobacteria.</title>
        <authorList>
            <person name="Bandyopadhyay A."/>
            <person name="Elvitigala T."/>
            <person name="Welsh E."/>
            <person name="Stockel J."/>
            <person name="Liberton M."/>
            <person name="Min H."/>
            <person name="Sherman L.A."/>
            <person name="Pakrasi H.B."/>
        </authorList>
    </citation>
    <scope>NUCLEOTIDE SEQUENCE [LARGE SCALE GENOMIC DNA]</scope>
    <source>
        <strain evidence="3">PCC 7822</strain>
        <plasmid evidence="3">Cy782201</plasmid>
    </source>
</reference>
<organism evidence="2 3">
    <name type="scientific">Gloeothece verrucosa (strain PCC 7822)</name>
    <name type="common">Cyanothece sp. (strain PCC 7822)</name>
    <dbReference type="NCBI Taxonomy" id="497965"/>
    <lineage>
        <taxon>Bacteria</taxon>
        <taxon>Bacillati</taxon>
        <taxon>Cyanobacteriota</taxon>
        <taxon>Cyanophyceae</taxon>
        <taxon>Oscillatoriophycideae</taxon>
        <taxon>Chroococcales</taxon>
        <taxon>Aphanothecaceae</taxon>
        <taxon>Gloeothece</taxon>
        <taxon>Gloeothece verrucosa</taxon>
    </lineage>
</organism>
<dbReference type="KEGG" id="cyj:Cyan7822_6197"/>